<keyword evidence="6" id="KW-1185">Reference proteome</keyword>
<proteinExistence type="inferred from homology"/>
<evidence type="ECO:0000256" key="3">
    <source>
        <dbReference type="RuleBase" id="RU003476"/>
    </source>
</evidence>
<dbReference type="PROSITE" id="PS00893">
    <property type="entry name" value="NUDIX_BOX"/>
    <property type="match status" value="1"/>
</dbReference>
<evidence type="ECO:0000313" key="6">
    <source>
        <dbReference type="Proteomes" id="UP000324738"/>
    </source>
</evidence>
<reference evidence="5 6" key="1">
    <citation type="submission" date="2019-08" db="EMBL/GenBank/DDBJ databases">
        <title>Aureimonas fodiniaquatilis sp. nov., isolated from a coal mine wastewater.</title>
        <authorList>
            <person name="Kim W."/>
        </authorList>
    </citation>
    <scope>NUCLEOTIDE SEQUENCE [LARGE SCALE GENOMIC DNA]</scope>
    <source>
        <strain evidence="5 6">CAU 1482</strain>
    </source>
</reference>
<evidence type="ECO:0000259" key="4">
    <source>
        <dbReference type="PROSITE" id="PS51462"/>
    </source>
</evidence>
<comment type="similarity">
    <text evidence="3">Belongs to the Nudix hydrolase family.</text>
</comment>
<dbReference type="InterPro" id="IPR000086">
    <property type="entry name" value="NUDIX_hydrolase_dom"/>
</dbReference>
<dbReference type="PROSITE" id="PS51462">
    <property type="entry name" value="NUDIX"/>
    <property type="match status" value="1"/>
</dbReference>
<dbReference type="InterPro" id="IPR020476">
    <property type="entry name" value="Nudix_hydrolase"/>
</dbReference>
<feature type="domain" description="Nudix hydrolase" evidence="4">
    <location>
        <begin position="1"/>
        <end position="125"/>
    </location>
</feature>
<evidence type="ECO:0000256" key="2">
    <source>
        <dbReference type="ARBA" id="ARBA00022801"/>
    </source>
</evidence>
<dbReference type="OrthoDB" id="9800065at2"/>
<accession>A0A5B0E3E2</accession>
<dbReference type="EMBL" id="VTWH01000001">
    <property type="protein sequence ID" value="KAA0972685.1"/>
    <property type="molecule type" value="Genomic_DNA"/>
</dbReference>
<dbReference type="PANTHER" id="PTHR43046:SF14">
    <property type="entry name" value="MUTT_NUDIX FAMILY PROTEIN"/>
    <property type="match status" value="1"/>
</dbReference>
<dbReference type="Pfam" id="PF00293">
    <property type="entry name" value="NUDIX"/>
    <property type="match status" value="1"/>
</dbReference>
<dbReference type="PRINTS" id="PR00502">
    <property type="entry name" value="NUDIXFAMILY"/>
</dbReference>
<dbReference type="InterPro" id="IPR015797">
    <property type="entry name" value="NUDIX_hydrolase-like_dom_sf"/>
</dbReference>
<gene>
    <name evidence="5" type="ORF">FPY71_02685</name>
</gene>
<dbReference type="CDD" id="cd04680">
    <property type="entry name" value="NUDIX_Hydrolase"/>
    <property type="match status" value="1"/>
</dbReference>
<dbReference type="AlphaFoldDB" id="A0A5B0E3E2"/>
<evidence type="ECO:0000256" key="1">
    <source>
        <dbReference type="ARBA" id="ARBA00001946"/>
    </source>
</evidence>
<protein>
    <submittedName>
        <fullName evidence="5">NUDIX domain-containing protein</fullName>
    </submittedName>
</protein>
<dbReference type="Proteomes" id="UP000324738">
    <property type="component" value="Unassembled WGS sequence"/>
</dbReference>
<comment type="cofactor">
    <cofactor evidence="1">
        <name>Mg(2+)</name>
        <dbReference type="ChEBI" id="CHEBI:18420"/>
    </cofactor>
</comment>
<dbReference type="InterPro" id="IPR020084">
    <property type="entry name" value="NUDIX_hydrolase_CS"/>
</dbReference>
<comment type="caution">
    <text evidence="5">The sequence shown here is derived from an EMBL/GenBank/DDBJ whole genome shotgun (WGS) entry which is preliminary data.</text>
</comment>
<keyword evidence="2 3" id="KW-0378">Hydrolase</keyword>
<dbReference type="GO" id="GO:0016787">
    <property type="term" value="F:hydrolase activity"/>
    <property type="evidence" value="ECO:0007669"/>
    <property type="project" value="UniProtKB-KW"/>
</dbReference>
<dbReference type="PANTHER" id="PTHR43046">
    <property type="entry name" value="GDP-MANNOSE MANNOSYL HYDROLASE"/>
    <property type="match status" value="1"/>
</dbReference>
<evidence type="ECO:0000313" key="5">
    <source>
        <dbReference type="EMBL" id="KAA0972685.1"/>
    </source>
</evidence>
<dbReference type="Gene3D" id="3.90.79.10">
    <property type="entry name" value="Nucleoside Triphosphate Pyrophosphohydrolase"/>
    <property type="match status" value="1"/>
</dbReference>
<sequence>MTLGTRIAAFDASGQIYLVRHTYYPGWCLPGGGIDAGEAAEQAARREMAEEGNLLCDGSMELIGIYFNRAASRRDHVLMFRADNVRQSAPHMGDREIAEGGFFALHELPEDTTPATRRRLAELESPGLRDAFW</sequence>
<organism evidence="5 6">
    <name type="scientific">Aureimonas fodinaquatilis</name>
    <dbReference type="NCBI Taxonomy" id="2565783"/>
    <lineage>
        <taxon>Bacteria</taxon>
        <taxon>Pseudomonadati</taxon>
        <taxon>Pseudomonadota</taxon>
        <taxon>Alphaproteobacteria</taxon>
        <taxon>Hyphomicrobiales</taxon>
        <taxon>Aurantimonadaceae</taxon>
        <taxon>Aureimonas</taxon>
    </lineage>
</organism>
<dbReference type="SUPFAM" id="SSF55811">
    <property type="entry name" value="Nudix"/>
    <property type="match status" value="1"/>
</dbReference>
<name>A0A5B0E3E2_9HYPH</name>